<organism evidence="2 3">
    <name type="scientific">Inquilinus limosus MP06</name>
    <dbReference type="NCBI Taxonomy" id="1398085"/>
    <lineage>
        <taxon>Bacteria</taxon>
        <taxon>Pseudomonadati</taxon>
        <taxon>Pseudomonadota</taxon>
        <taxon>Alphaproteobacteria</taxon>
        <taxon>Rhodospirillales</taxon>
        <taxon>Rhodospirillaceae</taxon>
        <taxon>Inquilinus</taxon>
    </lineage>
</organism>
<sequence>MVKTVHAASAATLAALLVAAPAMAQTVIVPSPAPTVVAPAPAPTVVQPAPAVVAPRPAPVIAEPTTAYPIDPNTRVQQPYVMQGGVQPYNPPVTAMPSGPAPADPREYATDTPITVTGHVDGVTHLGGITSFRLQTPTEAWTVVVPSGETGAIGRSATVTGYPHVEVRNQLLAQSVSTR</sequence>
<evidence type="ECO:0000256" key="1">
    <source>
        <dbReference type="SAM" id="SignalP"/>
    </source>
</evidence>
<evidence type="ECO:0000313" key="2">
    <source>
        <dbReference type="EMBL" id="KGM33858.1"/>
    </source>
</evidence>
<dbReference type="AlphaFoldDB" id="A0A0A0D7U3"/>
<name>A0A0A0D7U3_9PROT</name>
<protein>
    <submittedName>
        <fullName evidence="2">Uncharacterized protein</fullName>
    </submittedName>
</protein>
<dbReference type="Proteomes" id="UP000029995">
    <property type="component" value="Unassembled WGS sequence"/>
</dbReference>
<proteinExistence type="predicted"/>
<dbReference type="EMBL" id="JANX01000142">
    <property type="protein sequence ID" value="KGM33858.1"/>
    <property type="molecule type" value="Genomic_DNA"/>
</dbReference>
<dbReference type="RefSeq" id="WP_034837171.1">
    <property type="nucleotide sequence ID" value="NZ_JANX01000142.1"/>
</dbReference>
<feature type="chain" id="PRO_5001960827" evidence="1">
    <location>
        <begin position="25"/>
        <end position="179"/>
    </location>
</feature>
<gene>
    <name evidence="2" type="ORF">P409_13505</name>
</gene>
<dbReference type="OrthoDB" id="7359610at2"/>
<reference evidence="2 3" key="1">
    <citation type="submission" date="2014-01" db="EMBL/GenBank/DDBJ databases">
        <title>Genome sequence determination for a cystic fibrosis isolate, Inquilinus limosus.</title>
        <authorList>
            <person name="Pino M."/>
            <person name="Di Conza J."/>
            <person name="Gutkind G."/>
        </authorList>
    </citation>
    <scope>NUCLEOTIDE SEQUENCE [LARGE SCALE GENOMIC DNA]</scope>
    <source>
        <strain evidence="2 3">MP06</strain>
    </source>
</reference>
<evidence type="ECO:0000313" key="3">
    <source>
        <dbReference type="Proteomes" id="UP000029995"/>
    </source>
</evidence>
<feature type="signal peptide" evidence="1">
    <location>
        <begin position="1"/>
        <end position="24"/>
    </location>
</feature>
<keyword evidence="1" id="KW-0732">Signal</keyword>
<comment type="caution">
    <text evidence="2">The sequence shown here is derived from an EMBL/GenBank/DDBJ whole genome shotgun (WGS) entry which is preliminary data.</text>
</comment>
<accession>A0A0A0D7U3</accession>